<feature type="domain" description="Homeobox" evidence="4">
    <location>
        <begin position="79"/>
        <end position="139"/>
    </location>
</feature>
<dbReference type="InterPro" id="IPR009057">
    <property type="entry name" value="Homeodomain-like_sf"/>
</dbReference>
<evidence type="ECO:0000259" key="4">
    <source>
        <dbReference type="PROSITE" id="PS50071"/>
    </source>
</evidence>
<dbReference type="SUPFAM" id="SSF46689">
    <property type="entry name" value="Homeodomain-like"/>
    <property type="match status" value="1"/>
</dbReference>
<proteinExistence type="predicted"/>
<reference evidence="5" key="1">
    <citation type="submission" date="2007-07" db="EMBL/GenBank/DDBJ databases">
        <title>PCAP assembly of the Caenorhabditis remanei genome.</title>
        <authorList>
            <consortium name="The Caenorhabditis remanei Sequencing Consortium"/>
            <person name="Wilson R.K."/>
        </authorList>
    </citation>
    <scope>NUCLEOTIDE SEQUENCE [LARGE SCALE GENOMIC DNA]</scope>
    <source>
        <strain evidence="5">PB4641</strain>
    </source>
</reference>
<dbReference type="PROSITE" id="PS50071">
    <property type="entry name" value="HOMEOBOX_2"/>
    <property type="match status" value="1"/>
</dbReference>
<keyword evidence="2 3" id="KW-0371">Homeobox</keyword>
<dbReference type="GO" id="GO:0003677">
    <property type="term" value="F:DNA binding"/>
    <property type="evidence" value="ECO:0007669"/>
    <property type="project" value="UniProtKB-UniRule"/>
</dbReference>
<dbReference type="Proteomes" id="UP000008281">
    <property type="component" value="Unassembled WGS sequence"/>
</dbReference>
<keyword evidence="6" id="KW-1185">Reference proteome</keyword>
<evidence type="ECO:0000313" key="5">
    <source>
        <dbReference type="EMBL" id="EFO92024.1"/>
    </source>
</evidence>
<organism evidence="6">
    <name type="scientific">Caenorhabditis remanei</name>
    <name type="common">Caenorhabditis vulgaris</name>
    <dbReference type="NCBI Taxonomy" id="31234"/>
    <lineage>
        <taxon>Eukaryota</taxon>
        <taxon>Metazoa</taxon>
        <taxon>Ecdysozoa</taxon>
        <taxon>Nematoda</taxon>
        <taxon>Chromadorea</taxon>
        <taxon>Rhabditida</taxon>
        <taxon>Rhabditina</taxon>
        <taxon>Rhabditomorpha</taxon>
        <taxon>Rhabditoidea</taxon>
        <taxon>Rhabditidae</taxon>
        <taxon>Peloderinae</taxon>
        <taxon>Caenorhabditis</taxon>
    </lineage>
</organism>
<dbReference type="InParanoid" id="E3NBK6"/>
<dbReference type="Gene3D" id="1.10.10.60">
    <property type="entry name" value="Homeodomain-like"/>
    <property type="match status" value="1"/>
</dbReference>
<feature type="DNA-binding region" description="Homeobox" evidence="2">
    <location>
        <begin position="81"/>
        <end position="140"/>
    </location>
</feature>
<dbReference type="Pfam" id="PF00046">
    <property type="entry name" value="Homeodomain"/>
    <property type="match status" value="1"/>
</dbReference>
<dbReference type="SMART" id="SM00389">
    <property type="entry name" value="HOX"/>
    <property type="match status" value="1"/>
</dbReference>
<evidence type="ECO:0000313" key="6">
    <source>
        <dbReference type="Proteomes" id="UP000008281"/>
    </source>
</evidence>
<keyword evidence="2 3" id="KW-0238">DNA-binding</keyword>
<sequence length="143" mass="16630">MNNLDPFPIIPFNPFLLSLSCLYPLTPNPFWIYPNFSVISVRGLPTGTVAVANVPQVKHCSADNKKGSKKEESYPRVTNYRDKREKITEDYKLTQLKLKFAKNRYITNQQAKEILKELDLPIQKVKNWFAAERNGRNWKKTSK</sequence>
<evidence type="ECO:0000256" key="2">
    <source>
        <dbReference type="PROSITE-ProRule" id="PRU00108"/>
    </source>
</evidence>
<comment type="subcellular location">
    <subcellularLocation>
        <location evidence="1 2 3">Nucleus</location>
    </subcellularLocation>
</comment>
<gene>
    <name evidence="5" type="ORF">CRE_10597</name>
</gene>
<dbReference type="EMBL" id="DS268586">
    <property type="protein sequence ID" value="EFO92024.1"/>
    <property type="molecule type" value="Genomic_DNA"/>
</dbReference>
<dbReference type="HOGENOM" id="CLU_1808007_0_0_1"/>
<accession>E3NBK6</accession>
<dbReference type="InterPro" id="IPR001356">
    <property type="entry name" value="HD"/>
</dbReference>
<evidence type="ECO:0000256" key="3">
    <source>
        <dbReference type="RuleBase" id="RU000682"/>
    </source>
</evidence>
<protein>
    <recommendedName>
        <fullName evidence="4">Homeobox domain-containing protein</fullName>
    </recommendedName>
</protein>
<keyword evidence="2 3" id="KW-0539">Nucleus</keyword>
<dbReference type="CDD" id="cd00086">
    <property type="entry name" value="homeodomain"/>
    <property type="match status" value="1"/>
</dbReference>
<evidence type="ECO:0000256" key="1">
    <source>
        <dbReference type="ARBA" id="ARBA00004123"/>
    </source>
</evidence>
<dbReference type="AlphaFoldDB" id="E3NBK6"/>
<name>E3NBK6_CAERE</name>
<dbReference type="GO" id="GO:0005634">
    <property type="term" value="C:nucleus"/>
    <property type="evidence" value="ECO:0007669"/>
    <property type="project" value="UniProtKB-SubCell"/>
</dbReference>